<dbReference type="EMBL" id="JAALHA020000019">
    <property type="protein sequence ID" value="MDR9898679.1"/>
    <property type="molecule type" value="Genomic_DNA"/>
</dbReference>
<dbReference type="Proteomes" id="UP000667802">
    <property type="component" value="Unassembled WGS sequence"/>
</dbReference>
<gene>
    <name evidence="1" type="ORF">G7B40_029585</name>
</gene>
<keyword evidence="2" id="KW-1185">Reference proteome</keyword>
<evidence type="ECO:0000313" key="2">
    <source>
        <dbReference type="Proteomes" id="UP000667802"/>
    </source>
</evidence>
<reference evidence="2" key="1">
    <citation type="journal article" date="2021" name="Science">
        <title>Hunting the eagle killer: A cyanobacterial neurotoxin causes vacuolar myelinopathy.</title>
        <authorList>
            <person name="Breinlinger S."/>
            <person name="Phillips T.J."/>
            <person name="Haram B.N."/>
            <person name="Mares J."/>
            <person name="Martinez Yerena J.A."/>
            <person name="Hrouzek P."/>
            <person name="Sobotka R."/>
            <person name="Henderson W.M."/>
            <person name="Schmieder P."/>
            <person name="Williams S.M."/>
            <person name="Lauderdale J.D."/>
            <person name="Wilde H.D."/>
            <person name="Gerrin W."/>
            <person name="Kust A."/>
            <person name="Washington J.W."/>
            <person name="Wagner C."/>
            <person name="Geier B."/>
            <person name="Liebeke M."/>
            <person name="Enke H."/>
            <person name="Niedermeyer T.H.J."/>
            <person name="Wilde S.B."/>
        </authorList>
    </citation>
    <scope>NUCLEOTIDE SEQUENCE [LARGE SCALE GENOMIC DNA]</scope>
    <source>
        <strain evidence="2">Thurmond2011</strain>
    </source>
</reference>
<proteinExistence type="predicted"/>
<name>A0AAP5ICK5_9CYAN</name>
<organism evidence="1 2">
    <name type="scientific">Aetokthonos hydrillicola Thurmond2011</name>
    <dbReference type="NCBI Taxonomy" id="2712845"/>
    <lineage>
        <taxon>Bacteria</taxon>
        <taxon>Bacillati</taxon>
        <taxon>Cyanobacteriota</taxon>
        <taxon>Cyanophyceae</taxon>
        <taxon>Nostocales</taxon>
        <taxon>Hapalosiphonaceae</taxon>
        <taxon>Aetokthonos</taxon>
    </lineage>
</organism>
<dbReference type="AlphaFoldDB" id="A0AAP5ICK5"/>
<accession>A0AAP5ICK5</accession>
<protein>
    <submittedName>
        <fullName evidence="1">Uncharacterized protein</fullName>
    </submittedName>
</protein>
<comment type="caution">
    <text evidence="1">The sequence shown here is derived from an EMBL/GenBank/DDBJ whole genome shotgun (WGS) entry which is preliminary data.</text>
</comment>
<evidence type="ECO:0000313" key="1">
    <source>
        <dbReference type="EMBL" id="MDR9898679.1"/>
    </source>
</evidence>
<dbReference type="RefSeq" id="WP_243902624.1">
    <property type="nucleotide sequence ID" value="NZ_CAWQFN010000527.1"/>
</dbReference>
<sequence length="160" mass="18312">MGLPKNKEDKSAQTPETHANDGIALACCNFVSYEKFQTANTHGHQWFGEVQITQAPFRVIARPNLYRRQLHFENPDSNKPNLNQYRKRKGGTITPFGFRSGDYVLAKKADQEYFGWVGGYTDTEKAKKVSVYDINWKRIGQFTPSKVKLLQRKTGLLVAR</sequence>